<evidence type="ECO:0000313" key="1">
    <source>
        <dbReference type="EMBL" id="JAD79859.1"/>
    </source>
</evidence>
<reference evidence="1" key="1">
    <citation type="submission" date="2014-09" db="EMBL/GenBank/DDBJ databases">
        <authorList>
            <person name="Magalhaes I.L.F."/>
            <person name="Oliveira U."/>
            <person name="Santos F.R."/>
            <person name="Vidigal T.H.D.A."/>
            <person name="Brescovit A.D."/>
            <person name="Santos A.J."/>
        </authorList>
    </citation>
    <scope>NUCLEOTIDE SEQUENCE</scope>
    <source>
        <tissue evidence="1">Shoot tissue taken approximately 20 cm above the soil surface</tissue>
    </source>
</reference>
<name>A0A0A9CU43_ARUDO</name>
<proteinExistence type="predicted"/>
<protein>
    <submittedName>
        <fullName evidence="1">Uncharacterized protein</fullName>
    </submittedName>
</protein>
<dbReference type="EMBL" id="GBRH01218036">
    <property type="protein sequence ID" value="JAD79859.1"/>
    <property type="molecule type" value="Transcribed_RNA"/>
</dbReference>
<organism evidence="1">
    <name type="scientific">Arundo donax</name>
    <name type="common">Giant reed</name>
    <name type="synonym">Donax arundinaceus</name>
    <dbReference type="NCBI Taxonomy" id="35708"/>
    <lineage>
        <taxon>Eukaryota</taxon>
        <taxon>Viridiplantae</taxon>
        <taxon>Streptophyta</taxon>
        <taxon>Embryophyta</taxon>
        <taxon>Tracheophyta</taxon>
        <taxon>Spermatophyta</taxon>
        <taxon>Magnoliopsida</taxon>
        <taxon>Liliopsida</taxon>
        <taxon>Poales</taxon>
        <taxon>Poaceae</taxon>
        <taxon>PACMAD clade</taxon>
        <taxon>Arundinoideae</taxon>
        <taxon>Arundineae</taxon>
        <taxon>Arundo</taxon>
    </lineage>
</organism>
<dbReference type="AlphaFoldDB" id="A0A0A9CU43"/>
<sequence>MLQNTTRRRTKCLLKCQQQQQQCDLLTTHKNVDHQASRCTPPNVCLGSNMCIYSNARLYTPGTISLHRKHTTHF</sequence>
<accession>A0A0A9CU43</accession>
<reference evidence="1" key="2">
    <citation type="journal article" date="2015" name="Data Brief">
        <title>Shoot transcriptome of the giant reed, Arundo donax.</title>
        <authorList>
            <person name="Barrero R.A."/>
            <person name="Guerrero F.D."/>
            <person name="Moolhuijzen P."/>
            <person name="Goolsby J.A."/>
            <person name="Tidwell J."/>
            <person name="Bellgard S.E."/>
            <person name="Bellgard M.I."/>
        </authorList>
    </citation>
    <scope>NUCLEOTIDE SEQUENCE</scope>
    <source>
        <tissue evidence="1">Shoot tissue taken approximately 20 cm above the soil surface</tissue>
    </source>
</reference>